<evidence type="ECO:0000313" key="3">
    <source>
        <dbReference type="Proteomes" id="UP000039865"/>
    </source>
</evidence>
<organism evidence="2 3">
    <name type="scientific">Stylonychia lemnae</name>
    <name type="common">Ciliate</name>
    <dbReference type="NCBI Taxonomy" id="5949"/>
    <lineage>
        <taxon>Eukaryota</taxon>
        <taxon>Sar</taxon>
        <taxon>Alveolata</taxon>
        <taxon>Ciliophora</taxon>
        <taxon>Intramacronucleata</taxon>
        <taxon>Spirotrichea</taxon>
        <taxon>Stichotrichia</taxon>
        <taxon>Sporadotrichida</taxon>
        <taxon>Oxytrichidae</taxon>
        <taxon>Stylonychinae</taxon>
        <taxon>Stylonychia</taxon>
    </lineage>
</organism>
<keyword evidence="1" id="KW-0812">Transmembrane</keyword>
<dbReference type="OrthoDB" id="291748at2759"/>
<keyword evidence="1" id="KW-0472">Membrane</keyword>
<accession>A0A078APS2</accession>
<feature type="transmembrane region" description="Helical" evidence="1">
    <location>
        <begin position="216"/>
        <end position="236"/>
    </location>
</feature>
<evidence type="ECO:0000313" key="2">
    <source>
        <dbReference type="EMBL" id="CDW82913.1"/>
    </source>
</evidence>
<feature type="transmembrane region" description="Helical" evidence="1">
    <location>
        <begin position="182"/>
        <end position="204"/>
    </location>
</feature>
<name>A0A078APS2_STYLE</name>
<evidence type="ECO:0000256" key="1">
    <source>
        <dbReference type="SAM" id="Phobius"/>
    </source>
</evidence>
<proteinExistence type="predicted"/>
<protein>
    <recommendedName>
        <fullName evidence="4">Transmembrane protein</fullName>
    </recommendedName>
</protein>
<dbReference type="Proteomes" id="UP000039865">
    <property type="component" value="Unassembled WGS sequence"/>
</dbReference>
<keyword evidence="3" id="KW-1185">Reference proteome</keyword>
<dbReference type="AlphaFoldDB" id="A0A078APS2"/>
<dbReference type="InParanoid" id="A0A078APS2"/>
<gene>
    <name evidence="2" type="primary">Contig1733.g1881</name>
    <name evidence="2" type="ORF">STYLEM_11950</name>
</gene>
<dbReference type="CDD" id="cd03493">
    <property type="entry name" value="SQR_QFR_TM"/>
    <property type="match status" value="1"/>
</dbReference>
<evidence type="ECO:0008006" key="4">
    <source>
        <dbReference type="Google" id="ProtNLM"/>
    </source>
</evidence>
<sequence>MRIRMGTWQDNQGNTFAVNYNSSKQSNFYQKGQEWCLLNLQTLFYGKTQKLVNIECPDLQVTQNDAFVDQLKDKNNRIGLMHCYCLDQFFKINISVNDIQFQDGEKYCSEYSFNQSQGVLIIVVNINFGSNFSAIGIFQGKYKEFTVEWHKDIGATITEYENIYTGPEFLMEFRYSSILTQLYIILMYSPGMPILYLIAFFSFFLTYWFDKFFLSLMYYAVIFHFFIGLYILICYLHKICKNQNNYNIKDDMTFSDDYYRELNFSQLFKEWVRTNQESFDFQNDLNNNKFNEKVTEVVKRHKARLDHKSEEIFKLLLVLFKNNFQTNSNKNCKKMSRADFNKILEVVKRQTQTAQGPSKLKDLICTYEIKDNDIYFGKPNEVQNYFRSKEKESQFYDQYSSEEEQEFQP</sequence>
<keyword evidence="1" id="KW-1133">Transmembrane helix</keyword>
<dbReference type="EMBL" id="CCKQ01011364">
    <property type="protein sequence ID" value="CDW82913.1"/>
    <property type="molecule type" value="Genomic_DNA"/>
</dbReference>
<reference evidence="2 3" key="1">
    <citation type="submission" date="2014-06" db="EMBL/GenBank/DDBJ databases">
        <authorList>
            <person name="Swart Estienne"/>
        </authorList>
    </citation>
    <scope>NUCLEOTIDE SEQUENCE [LARGE SCALE GENOMIC DNA]</scope>
    <source>
        <strain evidence="2 3">130c</strain>
    </source>
</reference>